<evidence type="ECO:0000256" key="5">
    <source>
        <dbReference type="ARBA" id="ARBA00034125"/>
    </source>
</evidence>
<evidence type="ECO:0000256" key="2">
    <source>
        <dbReference type="ARBA" id="ARBA00022692"/>
    </source>
</evidence>
<evidence type="ECO:0000256" key="7">
    <source>
        <dbReference type="SAM" id="Phobius"/>
    </source>
</evidence>
<feature type="compositionally biased region" description="Basic and acidic residues" evidence="6">
    <location>
        <begin position="408"/>
        <end position="424"/>
    </location>
</feature>
<gene>
    <name evidence="10" type="ORF">ABL_06679</name>
</gene>
<organism evidence="10 11">
    <name type="scientific">Aspergillus niger</name>
    <dbReference type="NCBI Taxonomy" id="5061"/>
    <lineage>
        <taxon>Eukaryota</taxon>
        <taxon>Fungi</taxon>
        <taxon>Dikarya</taxon>
        <taxon>Ascomycota</taxon>
        <taxon>Pezizomycotina</taxon>
        <taxon>Eurotiomycetes</taxon>
        <taxon>Eurotiomycetidae</taxon>
        <taxon>Eurotiales</taxon>
        <taxon>Aspergillaceae</taxon>
        <taxon>Aspergillus</taxon>
        <taxon>Aspergillus subgen. Circumdati</taxon>
    </lineage>
</organism>
<feature type="transmembrane region" description="Helical" evidence="7">
    <location>
        <begin position="841"/>
        <end position="865"/>
    </location>
</feature>
<feature type="transmembrane region" description="Helical" evidence="7">
    <location>
        <begin position="885"/>
        <end position="903"/>
    </location>
</feature>
<comment type="caution">
    <text evidence="10">The sequence shown here is derived from an EMBL/GenBank/DDBJ whole genome shotgun (WGS) entry which is preliminary data.</text>
</comment>
<proteinExistence type="inferred from homology"/>
<keyword evidence="4 7" id="KW-0472">Membrane</keyword>
<dbReference type="PaxDb" id="5061-CADANGAP00010606"/>
<reference evidence="11" key="1">
    <citation type="journal article" date="2016" name="Genome Announc.">
        <title>Draft genome sequence of Aspergillus niger strain An76.</title>
        <authorList>
            <person name="Gong W."/>
            <person name="Cheng Z."/>
            <person name="Zhang H."/>
            <person name="Liu L."/>
            <person name="Gao P."/>
            <person name="Wang L."/>
        </authorList>
    </citation>
    <scope>NUCLEOTIDE SEQUENCE [LARGE SCALE GENOMIC DNA]</scope>
    <source>
        <strain evidence="11">An76</strain>
    </source>
</reference>
<dbReference type="GO" id="GO:0022857">
    <property type="term" value="F:transmembrane transporter activity"/>
    <property type="evidence" value="ECO:0007669"/>
    <property type="project" value="InterPro"/>
</dbReference>
<feature type="compositionally biased region" description="Basic and acidic residues" evidence="6">
    <location>
        <begin position="321"/>
        <end position="364"/>
    </location>
</feature>
<evidence type="ECO:0000313" key="11">
    <source>
        <dbReference type="Proteomes" id="UP000068243"/>
    </source>
</evidence>
<feature type="compositionally biased region" description="Low complexity" evidence="6">
    <location>
        <begin position="248"/>
        <end position="258"/>
    </location>
</feature>
<feature type="domain" description="Threonine/Serine exporter ThrE" evidence="9">
    <location>
        <begin position="889"/>
        <end position="1036"/>
    </location>
</feature>
<feature type="transmembrane region" description="Helical" evidence="7">
    <location>
        <begin position="965"/>
        <end position="990"/>
    </location>
</feature>
<dbReference type="AlphaFoldDB" id="A0A117E1H0"/>
<accession>A0A117E1H0</accession>
<dbReference type="GO" id="GO:0016020">
    <property type="term" value="C:membrane"/>
    <property type="evidence" value="ECO:0007669"/>
    <property type="project" value="UniProtKB-SubCell"/>
</dbReference>
<dbReference type="PANTHER" id="PTHR31082:SF10">
    <property type="entry name" value="DUF1212 DOMAIN MEMBRANE PROTEIN (AFU_ORTHOLOGUE AFUA_3G01440)"/>
    <property type="match status" value="1"/>
</dbReference>
<evidence type="ECO:0000259" key="8">
    <source>
        <dbReference type="Pfam" id="PF06738"/>
    </source>
</evidence>
<evidence type="ECO:0000256" key="4">
    <source>
        <dbReference type="ARBA" id="ARBA00023136"/>
    </source>
</evidence>
<feature type="compositionally biased region" description="Gly residues" evidence="6">
    <location>
        <begin position="476"/>
        <end position="486"/>
    </location>
</feature>
<keyword evidence="3 7" id="KW-1133">Transmembrane helix</keyword>
<feature type="transmembrane region" description="Helical" evidence="7">
    <location>
        <begin position="807"/>
        <end position="829"/>
    </location>
</feature>
<dbReference type="InterPro" id="IPR024528">
    <property type="entry name" value="ThrE_2"/>
</dbReference>
<protein>
    <submittedName>
        <fullName evidence="10">DUF1212 domain membrane protein</fullName>
    </submittedName>
</protein>
<dbReference type="Pfam" id="PF12821">
    <property type="entry name" value="ThrE_2"/>
    <property type="match status" value="1"/>
</dbReference>
<dbReference type="VEuPathDB" id="FungiDB:M747DRAFT_367314"/>
<dbReference type="InterPro" id="IPR010619">
    <property type="entry name" value="ThrE-like_N"/>
</dbReference>
<feature type="transmembrane region" description="Helical" evidence="7">
    <location>
        <begin position="720"/>
        <end position="738"/>
    </location>
</feature>
<feature type="transmembrane region" description="Helical" evidence="7">
    <location>
        <begin position="910"/>
        <end position="931"/>
    </location>
</feature>
<evidence type="ECO:0000313" key="10">
    <source>
        <dbReference type="EMBL" id="GAQ44018.1"/>
    </source>
</evidence>
<feature type="transmembrane region" description="Helical" evidence="7">
    <location>
        <begin position="744"/>
        <end position="763"/>
    </location>
</feature>
<feature type="domain" description="Threonine/serine exporter-like N-terminal" evidence="8">
    <location>
        <begin position="612"/>
        <end position="861"/>
    </location>
</feature>
<comment type="similarity">
    <text evidence="5">Belongs to the ThrE exporter (TC 2.A.79) family.</text>
</comment>
<feature type="transmembrane region" description="Helical" evidence="7">
    <location>
        <begin position="775"/>
        <end position="795"/>
    </location>
</feature>
<feature type="region of interest" description="Disordered" evidence="6">
    <location>
        <begin position="383"/>
        <end position="548"/>
    </location>
</feature>
<evidence type="ECO:0000256" key="3">
    <source>
        <dbReference type="ARBA" id="ARBA00022989"/>
    </source>
</evidence>
<dbReference type="Proteomes" id="UP000068243">
    <property type="component" value="Unassembled WGS sequence"/>
</dbReference>
<evidence type="ECO:0000256" key="6">
    <source>
        <dbReference type="SAM" id="MobiDB-lite"/>
    </source>
</evidence>
<feature type="region of interest" description="Disordered" evidence="6">
    <location>
        <begin position="215"/>
        <end position="294"/>
    </location>
</feature>
<dbReference type="OMA" id="QHFIFVP"/>
<feature type="transmembrane region" description="Helical" evidence="7">
    <location>
        <begin position="1016"/>
        <end position="1041"/>
    </location>
</feature>
<dbReference type="OrthoDB" id="413008at2759"/>
<dbReference type="VEuPathDB" id="FungiDB:An13g02880"/>
<feature type="region of interest" description="Disordered" evidence="6">
    <location>
        <begin position="1"/>
        <end position="53"/>
    </location>
</feature>
<feature type="compositionally biased region" description="Polar residues" evidence="6">
    <location>
        <begin position="495"/>
        <end position="521"/>
    </location>
</feature>
<dbReference type="InterPro" id="IPR051361">
    <property type="entry name" value="ThrE/Ser_Exporter"/>
</dbReference>
<dbReference type="VEuPathDB" id="FungiDB:ATCC64974_25720"/>
<dbReference type="PANTHER" id="PTHR31082">
    <property type="entry name" value="PHEROMONE-REGULATED MEMBRANE PROTEIN 10"/>
    <property type="match status" value="1"/>
</dbReference>
<keyword evidence="2 7" id="KW-0812">Transmembrane</keyword>
<dbReference type="EMBL" id="BCMY01000011">
    <property type="protein sequence ID" value="GAQ44018.1"/>
    <property type="molecule type" value="Genomic_DNA"/>
</dbReference>
<evidence type="ECO:0000256" key="1">
    <source>
        <dbReference type="ARBA" id="ARBA00004141"/>
    </source>
</evidence>
<dbReference type="VEuPathDB" id="FungiDB:ASPNIDRAFT2_1181630"/>
<sequence>MPSKEPSSLMTSYNQSYASSNDGLPDSGAVREDESDNSYNMGRHSSPLFQDQEQSPRPVVFYEVVALLAQLESQLGTGATRIPHSQLSLKKGSHLDVGAPAMQTKQFQRHEPETTGEWRLQAAIMAMHIGDGQSRPGSISLCVTMAHLIREGRDTAWMPSISDAVVDDAPIYLTGGALEVAVQAIPVDTQQILAARTVPMSESPRHDDASYELLGRQNSWDGNDGNDETLVPRNSGEPSAPSHPEGEPPAATTEEGGPNETTRPARVRFRSVSNNNETVPERPPMPRGDSEYSLRSVHSFVPTTAQSTDLADYFERDYAQEHDPVEREGNEADKRSSPTANESRDTSLDKDESQQPVSAKDRWRNASKLLRQKTVLLGERLGRPLDDVGDLGAAMLPDDLEGGYPPRRRGDEKEPLDPHGRNDEPPPPPSAEAHRLVRSMTQHNMHQRRKPKSAYAKSGQETPDGLGRPDSWYGAGTPGGRGGGGILSQLLKLHAQQQANRDNMSMTDSSDNESVASSGTATPRRDFSAGTFSSGTATPKKEKVKWYKKSSHQSTASLVEASMNLSRASLPASADTLVNIPNKKKGKKKRKTRLEDEIRVTVHIAEILARQRYIMQLCRALMRYGAPTHRLEEYMQMTARVLEVEGQFLYLPGCMIMSFDDPATRTAEVKLVRVVQGVDLGRLAETHNVYKNVVHDMIGVEEAIQELDLIMKRPPRFNKWILVVTYGLASVAVGPFAFDARPIDMPIIFFLGCLVGFMQHVLAPRSVLYSNVFEVTAAILTSFLARAFGSIYATIDGTHERLFCFSALAQSSIALILPGFMVLCSSLELQSHQMIAGSIRMVYSIIYSMFLGYGITVGTTIYGLIDGNAASSTTCKNEDVWGSKYIQHFIFVPIYVIFLAIINQGKWKQVPVMIVIAVCGYVTNYFSTLKLGSNSEVANTVGAFTIGLLGNLYSRLWHGHAATAILPGIFVLVPSGLASSGSLLAGIQYADEVRDNLRSGNTTATDSTSDSSIASLGFGMIQVAIGITVGLFVSALIVYPFGKRRSGLFSF</sequence>
<name>A0A117E1H0_ASPNG</name>
<dbReference type="Pfam" id="PF06738">
    <property type="entry name" value="ThrE"/>
    <property type="match status" value="1"/>
</dbReference>
<evidence type="ECO:0000259" key="9">
    <source>
        <dbReference type="Pfam" id="PF12821"/>
    </source>
</evidence>
<feature type="compositionally biased region" description="Polar residues" evidence="6">
    <location>
        <begin position="1"/>
        <end position="22"/>
    </location>
</feature>
<feature type="region of interest" description="Disordered" evidence="6">
    <location>
        <begin position="321"/>
        <end position="371"/>
    </location>
</feature>
<comment type="subcellular location">
    <subcellularLocation>
        <location evidence="1">Membrane</location>
        <topology evidence="1">Multi-pass membrane protein</topology>
    </subcellularLocation>
</comment>